<dbReference type="InterPro" id="IPR014756">
    <property type="entry name" value="Ig_E-set"/>
</dbReference>
<dbReference type="AlphaFoldDB" id="A0A1H2XW31"/>
<organism evidence="2 3">
    <name type="scientific">Nitrosomonas communis</name>
    <dbReference type="NCBI Taxonomy" id="44574"/>
    <lineage>
        <taxon>Bacteria</taxon>
        <taxon>Pseudomonadati</taxon>
        <taxon>Pseudomonadota</taxon>
        <taxon>Betaproteobacteria</taxon>
        <taxon>Nitrosomonadales</taxon>
        <taxon>Nitrosomonadaceae</taxon>
        <taxon>Nitrosomonas</taxon>
    </lineage>
</organism>
<name>A0A1H2XW31_9PROT</name>
<dbReference type="Pfam" id="PF09118">
    <property type="entry name" value="GO-like_E_set"/>
    <property type="match status" value="1"/>
</dbReference>
<proteinExistence type="predicted"/>
<dbReference type="InterPro" id="IPR011043">
    <property type="entry name" value="Gal_Oxase/kelch_b-propeller"/>
</dbReference>
<evidence type="ECO:0000259" key="1">
    <source>
        <dbReference type="Pfam" id="PF09118"/>
    </source>
</evidence>
<feature type="domain" description="Galactose oxidase-like Early set" evidence="1">
    <location>
        <begin position="321"/>
        <end position="415"/>
    </location>
</feature>
<evidence type="ECO:0000313" key="2">
    <source>
        <dbReference type="EMBL" id="SDW97010.1"/>
    </source>
</evidence>
<dbReference type="EMBL" id="FNNH01000043">
    <property type="protein sequence ID" value="SDW97010.1"/>
    <property type="molecule type" value="Genomic_DNA"/>
</dbReference>
<dbReference type="InterPro" id="IPR015202">
    <property type="entry name" value="GO-like_E_set"/>
</dbReference>
<dbReference type="Gene3D" id="2.130.10.80">
    <property type="entry name" value="Galactose oxidase/kelch, beta-propeller"/>
    <property type="match status" value="1"/>
</dbReference>
<dbReference type="Proteomes" id="UP000183454">
    <property type="component" value="Unassembled WGS sequence"/>
</dbReference>
<dbReference type="SUPFAM" id="SSF81296">
    <property type="entry name" value="E set domains"/>
    <property type="match status" value="1"/>
</dbReference>
<dbReference type="PANTHER" id="PTHR32208:SF21">
    <property type="entry name" value="LOW QUALITY PROTEIN: ALDEHYDE OXIDASE GLOX-LIKE"/>
    <property type="match status" value="1"/>
</dbReference>
<sequence length="422" mass="46244">MKRYTSLLPGNPPGGCTAETRNTHVNCSLVTQVVPEIYDPETDSTIALENARKHHNTFPRVYPVQTGKNAKDWKVALIGEASPNSLEKDANGKPILGRPLLSVARQYDPYTYTGKTYLLDVKAAKADSRRNTPAENYYQLVDQAKNAHNFGAGAQLWETDDKGHGVSQKIVLFGGDCGGTDADPVPETCARDLIETIDFQDSSPKYKQSNAKLYLPVQQNNTTVLPDGKVLISGGVVSGRGPWVNSCHLQLYDPQTDTIETLVDRKIAGHDHSTIALLPDGTVALLGGNATDLHGDEQHTDLGIAVAQLYMPPYFFKGGTRPEIKDAPEEISYHRRFNIQLSEGAGSIKSVALIAFGPITHNWDWGKRYVKLWFEQQKDKLLVQAPAFPGLAVPMHYMLFVVDDKGIPSVAKLIQLKGTPAS</sequence>
<accession>A0A1H2XW31</accession>
<dbReference type="CDD" id="cd02851">
    <property type="entry name" value="E_set_GO_C"/>
    <property type="match status" value="1"/>
</dbReference>
<dbReference type="SUPFAM" id="SSF50965">
    <property type="entry name" value="Galactose oxidase, central domain"/>
    <property type="match status" value="1"/>
</dbReference>
<dbReference type="InterPro" id="IPR037293">
    <property type="entry name" value="Gal_Oxidase_central_sf"/>
</dbReference>
<dbReference type="InterPro" id="IPR013783">
    <property type="entry name" value="Ig-like_fold"/>
</dbReference>
<gene>
    <name evidence="2" type="ORF">SAMN05421882_104324</name>
</gene>
<protein>
    <recommendedName>
        <fullName evidence="1">Galactose oxidase-like Early set domain-containing protein</fullName>
    </recommendedName>
</protein>
<reference evidence="2 3" key="1">
    <citation type="submission" date="2016-10" db="EMBL/GenBank/DDBJ databases">
        <authorList>
            <person name="de Groot N.N."/>
        </authorList>
    </citation>
    <scope>NUCLEOTIDE SEQUENCE [LARGE SCALE GENOMIC DNA]</scope>
    <source>
        <strain evidence="2 3">Nm110</strain>
    </source>
</reference>
<dbReference type="RefSeq" id="WP_139297629.1">
    <property type="nucleotide sequence ID" value="NZ_FNNH01000043.1"/>
</dbReference>
<dbReference type="Gene3D" id="2.60.40.10">
    <property type="entry name" value="Immunoglobulins"/>
    <property type="match status" value="1"/>
</dbReference>
<dbReference type="PANTHER" id="PTHR32208">
    <property type="entry name" value="SECRETED PROTEIN-RELATED"/>
    <property type="match status" value="1"/>
</dbReference>
<evidence type="ECO:0000313" key="3">
    <source>
        <dbReference type="Proteomes" id="UP000183454"/>
    </source>
</evidence>